<gene>
    <name evidence="2" type="ORF">LTSEMON_2707</name>
</gene>
<evidence type="ECO:0000256" key="1">
    <source>
        <dbReference type="SAM" id="MobiDB-lite"/>
    </source>
</evidence>
<feature type="non-terminal residue" evidence="2">
    <location>
        <position position="39"/>
    </location>
</feature>
<dbReference type="EMBL" id="AFCS01000633">
    <property type="protein sequence ID" value="EHC78399.1"/>
    <property type="molecule type" value="Genomic_DNA"/>
</dbReference>
<proteinExistence type="predicted"/>
<reference evidence="2 3" key="1">
    <citation type="journal article" date="2011" name="BMC Genomics">
        <title>Genome sequencing reveals diversification of virulence factor content and possible host adaptation in distinct subpopulations of Salmonella enterica.</title>
        <authorList>
            <person name="den Bakker H.C."/>
            <person name="Moreno Switt A.I."/>
            <person name="Govoni G."/>
            <person name="Cummings C.A."/>
            <person name="Ranieri M.L."/>
            <person name="Degoricija L."/>
            <person name="Hoelzer K."/>
            <person name="Rodriguez-Rivera L.D."/>
            <person name="Brown S."/>
            <person name="Bolchacova E."/>
            <person name="Furtado M.R."/>
            <person name="Wiedmann M."/>
        </authorList>
    </citation>
    <scope>NUCLEOTIDE SEQUENCE [LARGE SCALE GENOMIC DNA]</scope>
    <source>
        <strain evidence="2 3">S5-403</strain>
    </source>
</reference>
<organism evidence="2 3">
    <name type="scientific">Salmonella enterica subsp. enterica serovar Montevideo str. S5-403</name>
    <dbReference type="NCBI Taxonomy" id="913242"/>
    <lineage>
        <taxon>Bacteria</taxon>
        <taxon>Pseudomonadati</taxon>
        <taxon>Pseudomonadota</taxon>
        <taxon>Gammaproteobacteria</taxon>
        <taxon>Enterobacterales</taxon>
        <taxon>Enterobacteriaceae</taxon>
        <taxon>Salmonella</taxon>
    </lineage>
</organism>
<sequence>MYQHHLKTGELHDALPNMGSHHLNKTEHFYHSFGNDSNL</sequence>
<dbReference type="Proteomes" id="UP000003221">
    <property type="component" value="Unassembled WGS sequence"/>
</dbReference>
<evidence type="ECO:0000313" key="2">
    <source>
        <dbReference type="EMBL" id="EHC78399.1"/>
    </source>
</evidence>
<protein>
    <submittedName>
        <fullName evidence="2">Uncharacterized protein</fullName>
    </submittedName>
</protein>
<evidence type="ECO:0000313" key="3">
    <source>
        <dbReference type="Proteomes" id="UP000003221"/>
    </source>
</evidence>
<accession>G5Q3V9</accession>
<name>G5Q3V9_SALMO</name>
<feature type="region of interest" description="Disordered" evidence="1">
    <location>
        <begin position="1"/>
        <end position="21"/>
    </location>
</feature>
<dbReference type="AlphaFoldDB" id="G5Q3V9"/>
<comment type="caution">
    <text evidence="2">The sequence shown here is derived from an EMBL/GenBank/DDBJ whole genome shotgun (WGS) entry which is preliminary data.</text>
</comment>